<keyword evidence="1" id="KW-0805">Transcription regulation</keyword>
<dbReference type="SMART" id="SM00354">
    <property type="entry name" value="HTH_LACI"/>
    <property type="match status" value="1"/>
</dbReference>
<name>E6PYK9_9ZZZZ</name>
<dbReference type="Gene3D" id="1.10.260.40">
    <property type="entry name" value="lambda repressor-like DNA-binding domains"/>
    <property type="match status" value="1"/>
</dbReference>
<dbReference type="EMBL" id="CABN01000083">
    <property type="protein sequence ID" value="CBI00018.1"/>
    <property type="molecule type" value="Genomic_DNA"/>
</dbReference>
<dbReference type="CDD" id="cd06267">
    <property type="entry name" value="PBP1_LacI_sugar_binding-like"/>
    <property type="match status" value="1"/>
</dbReference>
<dbReference type="Gene3D" id="3.40.50.2300">
    <property type="match status" value="2"/>
</dbReference>
<keyword evidence="3" id="KW-0804">Transcription</keyword>
<reference evidence="5" key="1">
    <citation type="submission" date="2009-10" db="EMBL/GenBank/DDBJ databases">
        <title>Diversity of trophic interactions inside an arsenic-rich microbial ecosystem.</title>
        <authorList>
            <person name="Bertin P.N."/>
            <person name="Heinrich-Salmeron A."/>
            <person name="Pelletier E."/>
            <person name="Goulhen-Chollet F."/>
            <person name="Arsene-Ploetze F."/>
            <person name="Gallien S."/>
            <person name="Calteau A."/>
            <person name="Vallenet D."/>
            <person name="Casiot C."/>
            <person name="Chane-Woon-Ming B."/>
            <person name="Giloteaux L."/>
            <person name="Barakat M."/>
            <person name="Bonnefoy V."/>
            <person name="Bruneel O."/>
            <person name="Chandler M."/>
            <person name="Cleiss J."/>
            <person name="Duran R."/>
            <person name="Elbaz-Poulichet F."/>
            <person name="Fonknechten N."/>
            <person name="Lauga B."/>
            <person name="Mornico D."/>
            <person name="Ortet P."/>
            <person name="Schaeffer C."/>
            <person name="Siguier P."/>
            <person name="Alexander Thil Smith A."/>
            <person name="Van Dorsselaer A."/>
            <person name="Weissenbach J."/>
            <person name="Medigue C."/>
            <person name="Le Paslier D."/>
        </authorList>
    </citation>
    <scope>NUCLEOTIDE SEQUENCE</scope>
</reference>
<dbReference type="Pfam" id="PF13377">
    <property type="entry name" value="Peripla_BP_3"/>
    <property type="match status" value="1"/>
</dbReference>
<evidence type="ECO:0000313" key="5">
    <source>
        <dbReference type="EMBL" id="CBI00018.1"/>
    </source>
</evidence>
<dbReference type="PANTHER" id="PTHR30146:SF109">
    <property type="entry name" value="HTH-TYPE TRANSCRIPTIONAL REGULATOR GALS"/>
    <property type="match status" value="1"/>
</dbReference>
<dbReference type="AlphaFoldDB" id="E6PYK9"/>
<dbReference type="Pfam" id="PF00356">
    <property type="entry name" value="LacI"/>
    <property type="match status" value="1"/>
</dbReference>
<evidence type="ECO:0000259" key="4">
    <source>
        <dbReference type="PROSITE" id="PS50932"/>
    </source>
</evidence>
<evidence type="ECO:0000256" key="1">
    <source>
        <dbReference type="ARBA" id="ARBA00023015"/>
    </source>
</evidence>
<sequence>MAQDKQEDGGTQTSPVTLKTLAARLNLDPATVSVVLNNVPGRSIPEATRERIRAMARDMNYHPSYIARSLRNRRTMMVGILTPVLSEGYHSEVMNGIFAQLIEQDYFNFIATHRHRPELVEKYPAMMASRGAEGILAIDTHLVVPLSVPAVSIAGHKTIPGVTNVLLDHRVAARLTLKHLYELGHRRIAFMRGHPASSDADIRWECLVTEARELGLEIERDLTIHISEDLTTPELGYPVAKRLIENKRRFTAIICFNDVAAIGAIRALHDAQIRVPEDVSVIGFDDVPYAAFHSPRLTTIRQPLAEMGSLAASLLIDQMNGQMSGGGSDQDTAKAEVTVEPTLVVRESTGIAPRGGEK</sequence>
<dbReference type="SUPFAM" id="SSF47413">
    <property type="entry name" value="lambda repressor-like DNA-binding domains"/>
    <property type="match status" value="1"/>
</dbReference>
<dbReference type="SUPFAM" id="SSF53822">
    <property type="entry name" value="Periplasmic binding protein-like I"/>
    <property type="match status" value="1"/>
</dbReference>
<dbReference type="CDD" id="cd01392">
    <property type="entry name" value="HTH_LacI"/>
    <property type="match status" value="1"/>
</dbReference>
<protein>
    <submittedName>
        <fullName evidence="5">Transcriptional regulator, LacI family</fullName>
    </submittedName>
</protein>
<evidence type="ECO:0000256" key="2">
    <source>
        <dbReference type="ARBA" id="ARBA00023125"/>
    </source>
</evidence>
<dbReference type="InterPro" id="IPR028082">
    <property type="entry name" value="Peripla_BP_I"/>
</dbReference>
<dbReference type="PROSITE" id="PS50932">
    <property type="entry name" value="HTH_LACI_2"/>
    <property type="match status" value="1"/>
</dbReference>
<feature type="domain" description="HTH lacI-type" evidence="4">
    <location>
        <begin position="16"/>
        <end position="72"/>
    </location>
</feature>
<accession>E6PYK9</accession>
<dbReference type="InterPro" id="IPR000843">
    <property type="entry name" value="HTH_LacI"/>
</dbReference>
<gene>
    <name evidence="5" type="ORF">CARN3_0997</name>
</gene>
<dbReference type="InterPro" id="IPR046335">
    <property type="entry name" value="LacI/GalR-like_sensor"/>
</dbReference>
<proteinExistence type="predicted"/>
<dbReference type="GO" id="GO:0003700">
    <property type="term" value="F:DNA-binding transcription factor activity"/>
    <property type="evidence" value="ECO:0007669"/>
    <property type="project" value="TreeGrafter"/>
</dbReference>
<evidence type="ECO:0000256" key="3">
    <source>
        <dbReference type="ARBA" id="ARBA00023163"/>
    </source>
</evidence>
<dbReference type="PANTHER" id="PTHR30146">
    <property type="entry name" value="LACI-RELATED TRANSCRIPTIONAL REPRESSOR"/>
    <property type="match status" value="1"/>
</dbReference>
<keyword evidence="2" id="KW-0238">DNA-binding</keyword>
<dbReference type="InterPro" id="IPR010982">
    <property type="entry name" value="Lambda_DNA-bd_dom_sf"/>
</dbReference>
<organism evidence="5">
    <name type="scientific">mine drainage metagenome</name>
    <dbReference type="NCBI Taxonomy" id="410659"/>
    <lineage>
        <taxon>unclassified sequences</taxon>
        <taxon>metagenomes</taxon>
        <taxon>ecological metagenomes</taxon>
    </lineage>
</organism>
<dbReference type="GO" id="GO:0000976">
    <property type="term" value="F:transcription cis-regulatory region binding"/>
    <property type="evidence" value="ECO:0007669"/>
    <property type="project" value="TreeGrafter"/>
</dbReference>
<comment type="caution">
    <text evidence="5">The sequence shown here is derived from an EMBL/GenBank/DDBJ whole genome shotgun (WGS) entry which is preliminary data.</text>
</comment>